<dbReference type="AlphaFoldDB" id="A0A653EHI0"/>
<dbReference type="InterPro" id="IPR036162">
    <property type="entry name" value="Resolvase-like_N_sf"/>
</dbReference>
<dbReference type="GO" id="GO:0003677">
    <property type="term" value="F:DNA binding"/>
    <property type="evidence" value="ECO:0007669"/>
    <property type="project" value="InterPro"/>
</dbReference>
<evidence type="ECO:0000313" key="1">
    <source>
        <dbReference type="EMBL" id="VTO96175.1"/>
    </source>
</evidence>
<dbReference type="Gene3D" id="1.10.287.2170">
    <property type="match status" value="1"/>
</dbReference>
<evidence type="ECO:0008006" key="2">
    <source>
        <dbReference type="Google" id="ProtNLM"/>
    </source>
</evidence>
<dbReference type="PANTHER" id="PTHR36172">
    <property type="match status" value="1"/>
</dbReference>
<proteinExistence type="predicted"/>
<accession>A0A653EHI0</accession>
<name>A0A653EHI0_9MYCO</name>
<organism evidence="1">
    <name type="scientific">Mycobacterium riyadhense</name>
    <dbReference type="NCBI Taxonomy" id="486698"/>
    <lineage>
        <taxon>Bacteria</taxon>
        <taxon>Bacillati</taxon>
        <taxon>Actinomycetota</taxon>
        <taxon>Actinomycetes</taxon>
        <taxon>Mycobacteriales</taxon>
        <taxon>Mycobacteriaceae</taxon>
        <taxon>Mycobacterium</taxon>
    </lineage>
</organism>
<dbReference type="InterPro" id="IPR051491">
    <property type="entry name" value="Recombinase/Transposase-rel"/>
</dbReference>
<sequence length="91" mass="9792">MRGYPQRTGNPIVVEHSDRFCRFGSEYVEAALAAQGRALVVVDSAEVDDDLVRDMTEILASVCVRLYGIRAAQNRPKRALAAAAAGDVEAA</sequence>
<gene>
    <name evidence="1" type="ORF">BIN_B_01405</name>
</gene>
<dbReference type="PANTHER" id="PTHR36172:SF1">
    <property type="entry name" value="RESOLVASE-RELATED"/>
    <property type="match status" value="1"/>
</dbReference>
<dbReference type="EMBL" id="LR589072">
    <property type="protein sequence ID" value="VTO96175.1"/>
    <property type="molecule type" value="Genomic_DNA"/>
</dbReference>
<dbReference type="SUPFAM" id="SSF53041">
    <property type="entry name" value="Resolvase-like"/>
    <property type="match status" value="1"/>
</dbReference>
<protein>
    <recommendedName>
        <fullName evidence="2">Resolvase/invertase-type recombinase catalytic domain-containing protein</fullName>
    </recommendedName>
</protein>
<dbReference type="GO" id="GO:0000150">
    <property type="term" value="F:DNA strand exchange activity"/>
    <property type="evidence" value="ECO:0007669"/>
    <property type="project" value="InterPro"/>
</dbReference>
<reference evidence="1" key="1">
    <citation type="submission" date="2019-05" db="EMBL/GenBank/DDBJ databases">
        <authorList>
            <person name="Naeem R."/>
            <person name="Antony C."/>
            <person name="Guan Q."/>
        </authorList>
    </citation>
    <scope>NUCLEOTIDE SEQUENCE</scope>
    <source>
        <strain evidence="1">2</strain>
    </source>
</reference>